<dbReference type="PANTHER" id="PTHR21351">
    <property type="entry name" value="BARDET-BIEDL SYNDROME PROTEIN 5"/>
    <property type="match status" value="1"/>
</dbReference>
<accession>A0ABP0MGI0</accession>
<evidence type="ECO:0000313" key="11">
    <source>
        <dbReference type="EMBL" id="CAK9050596.1"/>
    </source>
</evidence>
<dbReference type="Pfam" id="PF07289">
    <property type="entry name" value="BBL5"/>
    <property type="match status" value="1"/>
</dbReference>
<feature type="compositionally biased region" description="Basic and acidic residues" evidence="9">
    <location>
        <begin position="730"/>
        <end position="743"/>
    </location>
</feature>
<feature type="compositionally biased region" description="Basic and acidic residues" evidence="9">
    <location>
        <begin position="792"/>
        <end position="819"/>
    </location>
</feature>
<feature type="coiled-coil region" evidence="8">
    <location>
        <begin position="757"/>
        <end position="791"/>
    </location>
</feature>
<evidence type="ECO:0000256" key="6">
    <source>
        <dbReference type="ARBA" id="ARBA00023212"/>
    </source>
</evidence>
<name>A0ABP0MGI0_9DINO</name>
<evidence type="ECO:0000256" key="2">
    <source>
        <dbReference type="ARBA" id="ARBA00004245"/>
    </source>
</evidence>
<keyword evidence="4" id="KW-0963">Cytoplasm</keyword>
<dbReference type="Proteomes" id="UP001642464">
    <property type="component" value="Unassembled WGS sequence"/>
</dbReference>
<feature type="coiled-coil region" evidence="8">
    <location>
        <begin position="1244"/>
        <end position="1271"/>
    </location>
</feature>
<comment type="caution">
    <text evidence="11">The sequence shown here is derived from an EMBL/GenBank/DDBJ whole genome shotgun (WGS) entry which is preliminary data.</text>
</comment>
<feature type="region of interest" description="Disordered" evidence="9">
    <location>
        <begin position="724"/>
        <end position="750"/>
    </location>
</feature>
<comment type="subcellular location">
    <subcellularLocation>
        <location evidence="1">Cell projection</location>
        <location evidence="1">Cilium</location>
    </subcellularLocation>
    <subcellularLocation>
        <location evidence="2">Cytoplasm</location>
        <location evidence="2">Cytoskeleton</location>
    </subcellularLocation>
</comment>
<dbReference type="Pfam" id="PF04696">
    <property type="entry name" value="Pinin_SDK_memA"/>
    <property type="match status" value="2"/>
</dbReference>
<evidence type="ECO:0000256" key="1">
    <source>
        <dbReference type="ARBA" id="ARBA00004138"/>
    </source>
</evidence>
<feature type="domain" description="BBSome complex member BBS5 PH" evidence="10">
    <location>
        <begin position="112"/>
        <end position="166"/>
    </location>
</feature>
<dbReference type="InterPro" id="IPR014003">
    <property type="entry name" value="BBS5_PH"/>
</dbReference>
<gene>
    <name evidence="11" type="ORF">SCF082_LOCUS27879</name>
</gene>
<dbReference type="SUPFAM" id="SSF81301">
    <property type="entry name" value="Nucleotidyltransferase"/>
    <property type="match status" value="1"/>
</dbReference>
<feature type="compositionally biased region" description="Basic and acidic residues" evidence="9">
    <location>
        <begin position="826"/>
        <end position="878"/>
    </location>
</feature>
<evidence type="ECO:0000256" key="7">
    <source>
        <dbReference type="ARBA" id="ARBA00023273"/>
    </source>
</evidence>
<evidence type="ECO:0000313" key="12">
    <source>
        <dbReference type="Proteomes" id="UP001642464"/>
    </source>
</evidence>
<evidence type="ECO:0000256" key="4">
    <source>
        <dbReference type="ARBA" id="ARBA00022490"/>
    </source>
</evidence>
<keyword evidence="7" id="KW-0966">Cell projection</keyword>
<keyword evidence="5" id="KW-0969">Cilium</keyword>
<evidence type="ECO:0000256" key="9">
    <source>
        <dbReference type="SAM" id="MobiDB-lite"/>
    </source>
</evidence>
<feature type="region of interest" description="Disordered" evidence="9">
    <location>
        <begin position="1024"/>
        <end position="1196"/>
    </location>
</feature>
<feature type="compositionally biased region" description="Basic and acidic residues" evidence="9">
    <location>
        <begin position="1029"/>
        <end position="1043"/>
    </location>
</feature>
<sequence>MGFPTTEHGNEKRKETAEALARRCRRPKQGLQQLGKMWQEFRRIDTIGGNAFAGSTISRGPNNDLSLRVLDALCLTSRLFDQSTQVSFMAADPALRIKFDQMPQLLKLRKGEFQIDSINSVEDTKGNNGERGILIVTNLRLIWTSAKYARTNLSIGFNCVSSVNIRSVTSKLRGNSQALYVMTRFNSTRFEFIFTSLVKHSPRLFTTVQAVFKSYETTKLYRDLKLRGAIIRDKELIMLPNEQVYERINGIWNLSSDQGNLGTFIITNVRTVWFAVLAENFNVSIPYLQMKSINVRNSKFGQALVIETTASSGGYILGFRADPVEHLEEVYTQIHNLWKIFSVTPIFGVDYTLEDKPQDPNQSFVPRQEDDVQIMEGDEIEPCLLYQPDGEKELDREPIFNNEWLGCYFLGWVASSFISSGKSVVGLVFEAAFVTGDALYSAENGVWNVHSSGGPVRTAHGKTASLLTGYSSDSSDGDGSAECVVAVAPHVAPALEAFRRLDPEAEVHGSHALGLWDERSDLDLLTTKPLVQLLQVLRSSKGCPLELVEYVASARVPRLRLRCGQVELDVVEGGRDPEALAKDQFIRRWLEDESVKGLAMKIKDFTRRNEKELPREEGFPNFFLFLLTGLYFVQRKKEALSSESSTKRSAEELFRGWLTWLADATPKEVDLRDGTAALAAIERAESALRIVEPVSGRTVCSLSAPNAQHLAALATLLRDTLGVRSGAGSDHGEHPNSLEETSRSRRKGWTMELLGRSDGNELSRRELERQLQELRRDKVKIDDNIRRMEATQKRIFGSEEERSKLMALHSQDKDEAKDEKEEDGEKDEKKDEKEEKEKDKEDGEEKEQGEGESRKRKRDEELEKRKKEGRPTKTDPRSRNLFGKLLGHLHSAKDRLQKEKTSKMGQLQSKALSRVEEKVNLSRMNIKEFRKGEFDKQLQEEHAKVSEIEKQIEQKEVLLLQRRLENHYSLMMNFIRTEVQPPIFFLPAKHTRDTEKQLEATRKGIKSKISALKMQLKYVEAAAAAETNGDTKGEAEGTEGPKDDEPEPQASKEADAGEGGGTPPRSPRSSAVLRTAAAPQPCGSNGNDLSRRELERQIQELRRDKVKLDDNIRRMEATQKRIFGEEERAKLMALHSQEKKEEDKEDGEKDGKEEKEEKKEEQSEESKKRKRDEDLEKRKKEGRPTKTDPRSRNLFGKLLGHLHSAKDRLQKEKTSKMGQLQSKALSRVEEKVNLSRMNIKEFRKGEFEKQLVEEQAKVAEIEKQLEEKEVLLLQRRLENHYSLMMNFIRTEVQPPIFFLPAKHTRDTEKMLDATRAGIKKKIATLRMQFKQEQAAAAEVREHMCGVFRFAEGPGLGRLWSRQLPSAR</sequence>
<comment type="similarity">
    <text evidence="3">Belongs to the BBS5 family.</text>
</comment>
<reference evidence="11 12" key="1">
    <citation type="submission" date="2024-02" db="EMBL/GenBank/DDBJ databases">
        <authorList>
            <person name="Chen Y."/>
            <person name="Shah S."/>
            <person name="Dougan E. K."/>
            <person name="Thang M."/>
            <person name="Chan C."/>
        </authorList>
    </citation>
    <scope>NUCLEOTIDE SEQUENCE [LARGE SCALE GENOMIC DNA]</scope>
</reference>
<dbReference type="PANTHER" id="PTHR21351:SF0">
    <property type="entry name" value="BARDET-BIEDL SYNDROME 5 PROTEIN"/>
    <property type="match status" value="1"/>
</dbReference>
<keyword evidence="8" id="KW-0175">Coiled coil</keyword>
<feature type="compositionally biased region" description="Basic and acidic residues" evidence="9">
    <location>
        <begin position="1089"/>
        <end position="1191"/>
    </location>
</feature>
<dbReference type="InterPro" id="IPR006606">
    <property type="entry name" value="BBL5"/>
</dbReference>
<organism evidence="11 12">
    <name type="scientific">Durusdinium trenchii</name>
    <dbReference type="NCBI Taxonomy" id="1381693"/>
    <lineage>
        <taxon>Eukaryota</taxon>
        <taxon>Sar</taxon>
        <taxon>Alveolata</taxon>
        <taxon>Dinophyceae</taxon>
        <taxon>Suessiales</taxon>
        <taxon>Symbiodiniaceae</taxon>
        <taxon>Durusdinium</taxon>
    </lineage>
</organism>
<protein>
    <submittedName>
        <fullName evidence="11">Bardet-Biedl syndrome 5 protein homolog</fullName>
    </submittedName>
</protein>
<feature type="domain" description="BBSome complex member BBS5 PH" evidence="10">
    <location>
        <begin position="242"/>
        <end position="296"/>
    </location>
</feature>
<dbReference type="InterPro" id="IPR043519">
    <property type="entry name" value="NT_sf"/>
</dbReference>
<proteinExistence type="inferred from homology"/>
<evidence type="ECO:0000256" key="3">
    <source>
        <dbReference type="ARBA" id="ARBA00005822"/>
    </source>
</evidence>
<evidence type="ECO:0000256" key="5">
    <source>
        <dbReference type="ARBA" id="ARBA00023069"/>
    </source>
</evidence>
<feature type="region of interest" description="Disordered" evidence="9">
    <location>
        <begin position="792"/>
        <end position="882"/>
    </location>
</feature>
<dbReference type="SMART" id="SM00683">
    <property type="entry name" value="DM16"/>
    <property type="match status" value="2"/>
</dbReference>
<dbReference type="EMBL" id="CAXAMM010021779">
    <property type="protein sequence ID" value="CAK9050596.1"/>
    <property type="molecule type" value="Genomic_DNA"/>
</dbReference>
<keyword evidence="12" id="KW-1185">Reference proteome</keyword>
<evidence type="ECO:0000256" key="8">
    <source>
        <dbReference type="SAM" id="Coils"/>
    </source>
</evidence>
<evidence type="ECO:0000259" key="10">
    <source>
        <dbReference type="SMART" id="SM00683"/>
    </source>
</evidence>
<dbReference type="InterPro" id="IPR006786">
    <property type="entry name" value="Pinin_SDK_MemA"/>
</dbReference>
<keyword evidence="6" id="KW-0206">Cytoskeleton</keyword>